<comment type="caution">
    <text evidence="3">The sequence shown here is derived from an EMBL/GenBank/DDBJ whole genome shotgun (WGS) entry which is preliminary data.</text>
</comment>
<evidence type="ECO:0000256" key="2">
    <source>
        <dbReference type="SAM" id="Phobius"/>
    </source>
</evidence>
<evidence type="ECO:0000313" key="3">
    <source>
        <dbReference type="EMBL" id="KEF53165.1"/>
    </source>
</evidence>
<dbReference type="GeneID" id="25285517"/>
<dbReference type="VEuPathDB" id="FungiDB:A1O9_10613"/>
<organism evidence="3 4">
    <name type="scientific">Exophiala aquamarina CBS 119918</name>
    <dbReference type="NCBI Taxonomy" id="1182545"/>
    <lineage>
        <taxon>Eukaryota</taxon>
        <taxon>Fungi</taxon>
        <taxon>Dikarya</taxon>
        <taxon>Ascomycota</taxon>
        <taxon>Pezizomycotina</taxon>
        <taxon>Eurotiomycetes</taxon>
        <taxon>Chaetothyriomycetidae</taxon>
        <taxon>Chaetothyriales</taxon>
        <taxon>Herpotrichiellaceae</taxon>
        <taxon>Exophiala</taxon>
    </lineage>
</organism>
<keyword evidence="4" id="KW-1185">Reference proteome</keyword>
<feature type="region of interest" description="Disordered" evidence="1">
    <location>
        <begin position="856"/>
        <end position="875"/>
    </location>
</feature>
<dbReference type="EMBL" id="AMGV01000014">
    <property type="protein sequence ID" value="KEF53165.1"/>
    <property type="molecule type" value="Genomic_DNA"/>
</dbReference>
<feature type="region of interest" description="Disordered" evidence="1">
    <location>
        <begin position="616"/>
        <end position="648"/>
    </location>
</feature>
<evidence type="ECO:0000256" key="1">
    <source>
        <dbReference type="SAM" id="MobiDB-lite"/>
    </source>
</evidence>
<proteinExistence type="predicted"/>
<reference evidence="3 4" key="1">
    <citation type="submission" date="2013-03" db="EMBL/GenBank/DDBJ databases">
        <title>The Genome Sequence of Exophiala aquamarina CBS 119918.</title>
        <authorList>
            <consortium name="The Broad Institute Genomics Platform"/>
            <person name="Cuomo C."/>
            <person name="de Hoog S."/>
            <person name="Gorbushina A."/>
            <person name="Walker B."/>
            <person name="Young S.K."/>
            <person name="Zeng Q."/>
            <person name="Gargeya S."/>
            <person name="Fitzgerald M."/>
            <person name="Haas B."/>
            <person name="Abouelleil A."/>
            <person name="Allen A.W."/>
            <person name="Alvarado L."/>
            <person name="Arachchi H.M."/>
            <person name="Berlin A.M."/>
            <person name="Chapman S.B."/>
            <person name="Gainer-Dewar J."/>
            <person name="Goldberg J."/>
            <person name="Griggs A."/>
            <person name="Gujja S."/>
            <person name="Hansen M."/>
            <person name="Howarth C."/>
            <person name="Imamovic A."/>
            <person name="Ireland A."/>
            <person name="Larimer J."/>
            <person name="McCowan C."/>
            <person name="Murphy C."/>
            <person name="Pearson M."/>
            <person name="Poon T.W."/>
            <person name="Priest M."/>
            <person name="Roberts A."/>
            <person name="Saif S."/>
            <person name="Shea T."/>
            <person name="Sisk P."/>
            <person name="Sykes S."/>
            <person name="Wortman J."/>
            <person name="Nusbaum C."/>
            <person name="Birren B."/>
        </authorList>
    </citation>
    <scope>NUCLEOTIDE SEQUENCE [LARGE SCALE GENOMIC DNA]</scope>
    <source>
        <strain evidence="3 4">CBS 119918</strain>
    </source>
</reference>
<dbReference type="HOGENOM" id="CLU_300154_0_0_1"/>
<feature type="compositionally biased region" description="Basic residues" evidence="1">
    <location>
        <begin position="624"/>
        <end position="637"/>
    </location>
</feature>
<feature type="transmembrane region" description="Helical" evidence="2">
    <location>
        <begin position="1098"/>
        <end position="1118"/>
    </location>
</feature>
<sequence length="1121" mass="123295">MSWKLAELRWRQEAGLQGNVRSYKQQEKSSEIWSPRYRDSIQMIETADLTPAAVWSQHAWEDARSVRYVRNPNFTMPLGLSGQIVPDLDVSESISPHVSVSSSTPLLKGPRTRSTISFEYVGRSQSNGQESKLPIFPNRKEPCTHSSKAQTPLSPVIPAIDQIPHSMTMSSCHSSELEGPVLMAMSNHEQSKASTHQFHIPESQIRFTNASPINSSLYAGANHNHTISSEQHPQQGKCHSFNQAATSTDDQVVGIDRHSSNAALSEALCESYKDNVDLLRKNGPQHSDICTTMPTADGFSIESRHSATPDVFDKTCSGYPRFTTASQRRATLQLSPDLPSPHADILGHRYKTNFGESLSERDLRFPLICSVSSEEEDERENSAHPSLPDTWIPLQDLPRREVLSAHGILHEAKYHQESSAVFETSEIPEETVLSERESTTLDEIVSQYADYDPSRSPSYPQNEYREALKEIEDGKKSPMHGTSGCAITEHRDLECRLDRMGAQLNTPEQLLDNRDIRHIRAGSLRSTAIISPNLDVESDGSDGGWQETPHSSRCGFLTPSKMRFRLAKRDSAEATCTDGITESKPMSPWDPFARSLSSKRRRERVNKLRLSHRIQAHPAMIGLQRHHPPSRPSHVRSPKMQDDSSRLTRSRSLDVNLSHVTQVAVNIPPLGNIYSDYFLVETPTRALPSSSLFPSLTGRNWKLHNLSHSGIEHPGDESQASRRDPFVQFEPSSFEHQEKETSSSELQVLGGTAGGRPAGSIVATTAEGHRMGKSPRNEPSKSSGSPLLLGHQISPGASLGPLWQSQYDNSDAAISRFLRGSRYGENVTLIRAPRPQFRRGESDLGIRAAGSSLADISSSSTSLGLKRPSNKGLGSESLDHWQSARFGDEDLQRLSFAGPAPSGTNGKSASYRAFNRVESGEATLTSSSSTSACLLSRHESHGNEPVIRLPLANQCPAFPLTAEQLATRSDINCSVPFERLQMLRNGKWLERGWCLVHQRNEFSHASLTAKKGQDDTGAGLEQRRLAGRLLLALGVATYFVGGFALIHDMARQGVASQLAMGHVMRGFSLQEGCDADLAVGGLTILSREADMAQVVERACFVAAVLVLAACFTVCVWAATAL</sequence>
<dbReference type="OrthoDB" id="4152618at2759"/>
<dbReference type="RefSeq" id="XP_013255755.1">
    <property type="nucleotide sequence ID" value="XM_013400301.1"/>
</dbReference>
<dbReference type="Proteomes" id="UP000027920">
    <property type="component" value="Unassembled WGS sequence"/>
</dbReference>
<keyword evidence="2" id="KW-0812">Transmembrane</keyword>
<feature type="region of interest" description="Disordered" evidence="1">
    <location>
        <begin position="766"/>
        <end position="791"/>
    </location>
</feature>
<accession>A0A072PC62</accession>
<feature type="transmembrane region" description="Helical" evidence="2">
    <location>
        <begin position="1025"/>
        <end position="1046"/>
    </location>
</feature>
<dbReference type="AlphaFoldDB" id="A0A072PC62"/>
<protein>
    <submittedName>
        <fullName evidence="3">Uncharacterized protein</fullName>
    </submittedName>
</protein>
<evidence type="ECO:0000313" key="4">
    <source>
        <dbReference type="Proteomes" id="UP000027920"/>
    </source>
</evidence>
<feature type="compositionally biased region" description="Low complexity" evidence="1">
    <location>
        <begin position="780"/>
        <end position="790"/>
    </location>
</feature>
<feature type="compositionally biased region" description="Basic and acidic residues" evidence="1">
    <location>
        <begin position="767"/>
        <end position="779"/>
    </location>
</feature>
<gene>
    <name evidence="3" type="ORF">A1O9_10613</name>
</gene>
<keyword evidence="2" id="KW-1133">Transmembrane helix</keyword>
<name>A0A072PC62_9EURO</name>
<keyword evidence="2" id="KW-0472">Membrane</keyword>
<feature type="compositionally biased region" description="Low complexity" evidence="1">
    <location>
        <begin position="856"/>
        <end position="867"/>
    </location>
</feature>